<reference evidence="2 3" key="1">
    <citation type="journal article" date="2015" name="Nature">
        <title>rRNA introns, odd ribosomes, and small enigmatic genomes across a large radiation of phyla.</title>
        <authorList>
            <person name="Brown C.T."/>
            <person name="Hug L.A."/>
            <person name="Thomas B.C."/>
            <person name="Sharon I."/>
            <person name="Castelle C.J."/>
            <person name="Singh A."/>
            <person name="Wilkins M.J."/>
            <person name="Williams K.H."/>
            <person name="Banfield J.F."/>
        </authorList>
    </citation>
    <scope>NUCLEOTIDE SEQUENCE [LARGE SCALE GENOMIC DNA]</scope>
</reference>
<evidence type="ECO:0000313" key="2">
    <source>
        <dbReference type="EMBL" id="KKW35837.1"/>
    </source>
</evidence>
<feature type="domain" description="F5/8 type C" evidence="1">
    <location>
        <begin position="1339"/>
        <end position="1483"/>
    </location>
</feature>
<dbReference type="PROSITE" id="PS00448">
    <property type="entry name" value="CLOS_CELLULOSOME_RPT"/>
    <property type="match status" value="1"/>
</dbReference>
<dbReference type="SUPFAM" id="SSF49785">
    <property type="entry name" value="Galactose-binding domain-like"/>
    <property type="match status" value="1"/>
</dbReference>
<name>A0A0G2A4L4_9BACT</name>
<dbReference type="InterPro" id="IPR008979">
    <property type="entry name" value="Galactose-bd-like_sf"/>
</dbReference>
<dbReference type="InterPro" id="IPR002105">
    <property type="entry name" value="Dockerin_1_rpt"/>
</dbReference>
<dbReference type="CDD" id="cd14256">
    <property type="entry name" value="Dockerin_I"/>
    <property type="match status" value="1"/>
</dbReference>
<dbReference type="PROSITE" id="PS50022">
    <property type="entry name" value="FA58C_3"/>
    <property type="match status" value="1"/>
</dbReference>
<dbReference type="Pfam" id="PF00754">
    <property type="entry name" value="F5_F8_type_C"/>
    <property type="match status" value="1"/>
</dbReference>
<dbReference type="PROSITE" id="PS00018">
    <property type="entry name" value="EF_HAND_1"/>
    <property type="match status" value="2"/>
</dbReference>
<dbReference type="Proteomes" id="UP000033865">
    <property type="component" value="Unassembled WGS sequence"/>
</dbReference>
<dbReference type="Pfam" id="PF00404">
    <property type="entry name" value="Dockerin_1"/>
    <property type="match status" value="1"/>
</dbReference>
<proteinExistence type="predicted"/>
<dbReference type="Gene3D" id="1.10.1330.10">
    <property type="entry name" value="Dockerin domain"/>
    <property type="match status" value="1"/>
</dbReference>
<dbReference type="Gene3D" id="2.60.120.260">
    <property type="entry name" value="Galactose-binding domain-like"/>
    <property type="match status" value="1"/>
</dbReference>
<evidence type="ECO:0000313" key="3">
    <source>
        <dbReference type="Proteomes" id="UP000033865"/>
    </source>
</evidence>
<evidence type="ECO:0000259" key="1">
    <source>
        <dbReference type="PROSITE" id="PS50022"/>
    </source>
</evidence>
<sequence length="1746" mass="193220">GTSVTETLIKTPAGKTYLVAMPGTDQYRFTDVFDAARSFDSDPVKKTVTLDGLLYHVVPVAGTTEIRLIEDAEFTTRVEGMQTVRVDDKIYKIELNNGVYTLTHVLDANEKAVSDPFFGTIYLNNTLYEIRVVDAQNRIELTKVGKTGREDAVQAVRVKGNMYYVQKEANLYAFKRASDGAAFAESGREVTLEGVKFLITEDAKGRVQLSEAMPRMVPVADTLILIGGKTYRMTRSGDTVTFNRIAGGDALEVSTSQPTVTLEGELYSIIKDAPKPGDLQLIEKAAVSAPITGFLGIIVNRILYEAAVDSGNNKLTFTNVKTGAKFENALNAPSVMVEGNEYDIFYGETPQKFSLQEKADSSHAVNDNVRAVQVAGKLYYAERSGDEFKFTDVLNPASVITTADKKAVFSGTPFVADYDSITNDINLYRPRIESQALADKVALEVSGTLYEISRSGNIFTFDDKVNPPVTSRPDMTVDLKGMTYEITIWNDASNMIYLSAKPARSQLLFDQAVEIRGVEYGVLRDKVDGIYTGTYSLWENGVKKYTSDASGKSFDIGGEIFDVIADSKTKNISMARRLKESTPHTSGGLLLDGVLYEIAPEGRAYTFTNTVTGKAYTSHPRIDQVTKMILEHAVDIEGFVFDVNEEAGKVSLKERPKVDVDSDGYRNDKDRAIIQANIIRQQQIDRSDLDGNKSVTAQDAEMFEMAKKYFKDVNGDGAVDDQDRLAVGRVYKYAKNSHLQDKAFELDSKINEFFTGGGNFRTGDIAGILKKFYPNYDSSKRNDGRIDVEDVMDFEYALKALDMLVDVNGDGKVDDNDLAYMSDFLSLLNLLQKYKDDTGQIITDATREGLLKADINGDGYVNKLDYDAIMDSQANYLNYNFNTTDNVVNEVDADFVARVFRLVMPVIDDNADGKIDGNDKNTAVDGRVPATSIRLESGSAFRLDPLNEKTLVSNTDEAFFTSEYQIDDAGNGNFYIGLAARSWRGQYLPDDFQYLVDVYIDQDGNGQFAQTEFQGQIKLNGTAGQRYEEGKILLHGINAGSYKVRYVFRNLSTTIPVEVRDAFMNKTGFNLSAVDVNDNGEVWLDDARAFEDYVRAHDADGNLLIDDYEKNWLQTRIDQGLYDERMDMNKDGSIDLKDKSILIRDLARFDFTNDGKLSFQGDVNDLKAVENVAYYFVHSKAMQTKTGYSGGWGFYMGGGGSGNQYELDFDGDKDIDIDDYFLLRNAAKVVDLTGDGKVDAADLERATKISDLLLLEIHQDEVRRANVTRDNTYHFTDSRSWETLDGKLEKINIGGAAFSGEIEDLSGGVTLVQGHLKSEVTEGQVVKLGDKIYNVFKGAAPDDVAHYKNGTKLIYTSSNNYETPDAKNVIGATLGSGEEAAAGNFIFSDYDDDQSLILDLGKVRQIEKIVSIHSKPGEDRPVTSLAIEISADGTLWHQVASHSVINSNEVSSFIGSEPARYVRVNYGGRGSRVSELEIYETSGAKVYDGIRESPINLADKTVVLDGKTYRMVEDAVTGILTLVDNQPLASANVAIQEIELEALRYGITYDDFTNTYFFNDGTETVKSNPYSGKVRLRGLSYDITVLNAETHEVRLDRDYLQVTTTNASVSLGDKTYTVTQSGNRYIFANGDARTESDPASGTVYLDNRLFEMSAAAGSQVTLTEMKGVQHVADQTLAIDGKKYSARMTSEGRYFLSDGQKGYWSDERGSEITVEGQLYDIVSVNEAMKTFKLVPRPALSTHRADQV</sequence>
<organism evidence="2 3">
    <name type="scientific">Candidatus Uhrbacteria bacterium GW2011_GWC2_53_7</name>
    <dbReference type="NCBI Taxonomy" id="1618986"/>
    <lineage>
        <taxon>Bacteria</taxon>
        <taxon>Candidatus Uhriibacteriota</taxon>
    </lineage>
</organism>
<dbReference type="InterPro" id="IPR036439">
    <property type="entry name" value="Dockerin_dom_sf"/>
</dbReference>
<dbReference type="InterPro" id="IPR011992">
    <property type="entry name" value="EF-hand-dom_pair"/>
</dbReference>
<dbReference type="GO" id="GO:0004553">
    <property type="term" value="F:hydrolase activity, hydrolyzing O-glycosyl compounds"/>
    <property type="evidence" value="ECO:0007669"/>
    <property type="project" value="InterPro"/>
</dbReference>
<dbReference type="InterPro" id="IPR000421">
    <property type="entry name" value="FA58C"/>
</dbReference>
<accession>A0A0G2A4L4</accession>
<gene>
    <name evidence="2" type="ORF">UY82_C0033G0001</name>
</gene>
<dbReference type="EMBL" id="LCRN01000033">
    <property type="protein sequence ID" value="KKW35837.1"/>
    <property type="molecule type" value="Genomic_DNA"/>
</dbReference>
<comment type="caution">
    <text evidence="2">The sequence shown here is derived from an EMBL/GenBank/DDBJ whole genome shotgun (WGS) entry which is preliminary data.</text>
</comment>
<feature type="non-terminal residue" evidence="2">
    <location>
        <position position="1"/>
    </location>
</feature>
<dbReference type="InterPro" id="IPR018247">
    <property type="entry name" value="EF_Hand_1_Ca_BS"/>
</dbReference>
<dbReference type="SUPFAM" id="SSF47473">
    <property type="entry name" value="EF-hand"/>
    <property type="match status" value="1"/>
</dbReference>
<dbReference type="GO" id="GO:0000272">
    <property type="term" value="P:polysaccharide catabolic process"/>
    <property type="evidence" value="ECO:0007669"/>
    <property type="project" value="InterPro"/>
</dbReference>
<feature type="non-terminal residue" evidence="2">
    <location>
        <position position="1746"/>
    </location>
</feature>
<protein>
    <recommendedName>
        <fullName evidence="1">F5/8 type C domain-containing protein</fullName>
    </recommendedName>
</protein>